<dbReference type="InterPro" id="IPR000595">
    <property type="entry name" value="cNMP-bd_dom"/>
</dbReference>
<accession>A0A543I388</accession>
<evidence type="ECO:0000313" key="4">
    <source>
        <dbReference type="Proteomes" id="UP000316747"/>
    </source>
</evidence>
<dbReference type="RefSeq" id="WP_375869857.1">
    <property type="nucleotide sequence ID" value="NZ_VFPM01000001.1"/>
</dbReference>
<dbReference type="SUPFAM" id="SSF51206">
    <property type="entry name" value="cAMP-binding domain-like"/>
    <property type="match status" value="1"/>
</dbReference>
<evidence type="ECO:0000313" key="3">
    <source>
        <dbReference type="EMBL" id="TQM65011.1"/>
    </source>
</evidence>
<comment type="caution">
    <text evidence="3">The sequence shown here is derived from an EMBL/GenBank/DDBJ whole genome shotgun (WGS) entry which is preliminary data.</text>
</comment>
<reference evidence="3 4" key="1">
    <citation type="submission" date="2019-06" db="EMBL/GenBank/DDBJ databases">
        <title>Genome sequencing of plant associated microbes to promote plant fitness in Sorghum bicolor and Oryza sativa.</title>
        <authorList>
            <person name="Coleman-Derr D."/>
        </authorList>
    </citation>
    <scope>NUCLEOTIDE SEQUENCE [LARGE SCALE GENOMIC DNA]</scope>
    <source>
        <strain evidence="3 4">KV-663</strain>
    </source>
</reference>
<dbReference type="PROSITE" id="PS50042">
    <property type="entry name" value="CNMP_BINDING_3"/>
    <property type="match status" value="1"/>
</dbReference>
<dbReference type="InterPro" id="IPR048667">
    <property type="entry name" value="Imm5-like"/>
</dbReference>
<dbReference type="Gene3D" id="2.60.120.10">
    <property type="entry name" value="Jelly Rolls"/>
    <property type="match status" value="1"/>
</dbReference>
<dbReference type="InterPro" id="IPR014710">
    <property type="entry name" value="RmlC-like_jellyroll"/>
</dbReference>
<feature type="compositionally biased region" description="Low complexity" evidence="1">
    <location>
        <begin position="93"/>
        <end position="108"/>
    </location>
</feature>
<protein>
    <recommendedName>
        <fullName evidence="2">Cyclic nucleotide-binding domain-containing protein</fullName>
    </recommendedName>
</protein>
<feature type="domain" description="Cyclic nucleotide-binding" evidence="2">
    <location>
        <begin position="12"/>
        <end position="67"/>
    </location>
</feature>
<dbReference type="AlphaFoldDB" id="A0A543I388"/>
<evidence type="ECO:0000259" key="2">
    <source>
        <dbReference type="PROSITE" id="PS50042"/>
    </source>
</evidence>
<gene>
    <name evidence="3" type="ORF">FBY41_1393</name>
</gene>
<evidence type="ECO:0000256" key="1">
    <source>
        <dbReference type="SAM" id="MobiDB-lite"/>
    </source>
</evidence>
<organism evidence="3 4">
    <name type="scientific">Humibacillus xanthopallidus</name>
    <dbReference type="NCBI Taxonomy" id="412689"/>
    <lineage>
        <taxon>Bacteria</taxon>
        <taxon>Bacillati</taxon>
        <taxon>Actinomycetota</taxon>
        <taxon>Actinomycetes</taxon>
        <taxon>Micrococcales</taxon>
        <taxon>Intrasporangiaceae</taxon>
        <taxon>Humibacillus</taxon>
    </lineage>
</organism>
<sequence>MNLKESLCAVELFCELPDDLAEEVISRGSTVTVGPGVPVVNQGDRSAGMVMLIEGSADVVVDGRVVGSRTSPCCSSRAWLHACAGSRPRRPPRAAADSRPYAAAPGARRTGRGWQAGSMILPEVRDPRLVTIRRGGLLSDADHRLLAQWAAECAEHVLPLFETEVLSDTRPRDAIAAARAWAEGEMAMMAARAVGGHAMAAARPLRGAARFAAYAAGQAACVGHVAEHDLGAAAYAIKAVRASDPGNDDAGRLERDWQRNQLPEQVRTLVIEDQSRRNAICWSVFDD</sequence>
<keyword evidence="4" id="KW-1185">Reference proteome</keyword>
<proteinExistence type="predicted"/>
<dbReference type="InterPro" id="IPR018490">
    <property type="entry name" value="cNMP-bd_dom_sf"/>
</dbReference>
<name>A0A543I388_9MICO</name>
<dbReference type="Proteomes" id="UP000316747">
    <property type="component" value="Unassembled WGS sequence"/>
</dbReference>
<feature type="region of interest" description="Disordered" evidence="1">
    <location>
        <begin position="85"/>
        <end position="110"/>
    </location>
</feature>
<dbReference type="Pfam" id="PF21805">
    <property type="entry name" value="Imm5_like"/>
    <property type="match status" value="1"/>
</dbReference>
<dbReference type="EMBL" id="VFPM01000001">
    <property type="protein sequence ID" value="TQM65011.1"/>
    <property type="molecule type" value="Genomic_DNA"/>
</dbReference>